<proteinExistence type="predicted"/>
<reference evidence="1 2" key="1">
    <citation type="journal article" date="2019" name="Commun. Biol.">
        <title>The bagworm genome reveals a unique fibroin gene that provides high tensile strength.</title>
        <authorList>
            <person name="Kono N."/>
            <person name="Nakamura H."/>
            <person name="Ohtoshi R."/>
            <person name="Tomita M."/>
            <person name="Numata K."/>
            <person name="Arakawa K."/>
        </authorList>
    </citation>
    <scope>NUCLEOTIDE SEQUENCE [LARGE SCALE GENOMIC DNA]</scope>
</reference>
<protein>
    <submittedName>
        <fullName evidence="1">Uncharacterized protein</fullName>
    </submittedName>
</protein>
<evidence type="ECO:0000313" key="2">
    <source>
        <dbReference type="Proteomes" id="UP000299102"/>
    </source>
</evidence>
<dbReference type="PANTHER" id="PTHR46954:SF1">
    <property type="entry name" value="C2H2-TYPE DOMAIN-CONTAINING PROTEIN"/>
    <property type="match status" value="1"/>
</dbReference>
<dbReference type="Proteomes" id="UP000299102">
    <property type="component" value="Unassembled WGS sequence"/>
</dbReference>
<sequence length="151" mass="16855">MVPLSKRLSGVILPHEHFGSHIDNKGITSDTQYLWQVIKCADESCYSRSRSALKSVFLDAFLSPPFPILQTPSKLVVSKYVQPMGATSDSIRVNKCTVVTYMTILPKTIVKVEYENSDPEGQMSFSELCASMKRCLSMPSGWTKSKLMQVV</sequence>
<accession>A0A4C1VU36</accession>
<gene>
    <name evidence="1" type="ORF">EVAR_29820_1</name>
</gene>
<name>A0A4C1VU36_EUMVA</name>
<evidence type="ECO:0000313" key="1">
    <source>
        <dbReference type="EMBL" id="GBP42223.1"/>
    </source>
</evidence>
<keyword evidence="2" id="KW-1185">Reference proteome</keyword>
<organism evidence="1 2">
    <name type="scientific">Eumeta variegata</name>
    <name type="common">Bagworm moth</name>
    <name type="synonym">Eumeta japonica</name>
    <dbReference type="NCBI Taxonomy" id="151549"/>
    <lineage>
        <taxon>Eukaryota</taxon>
        <taxon>Metazoa</taxon>
        <taxon>Ecdysozoa</taxon>
        <taxon>Arthropoda</taxon>
        <taxon>Hexapoda</taxon>
        <taxon>Insecta</taxon>
        <taxon>Pterygota</taxon>
        <taxon>Neoptera</taxon>
        <taxon>Endopterygota</taxon>
        <taxon>Lepidoptera</taxon>
        <taxon>Glossata</taxon>
        <taxon>Ditrysia</taxon>
        <taxon>Tineoidea</taxon>
        <taxon>Psychidae</taxon>
        <taxon>Oiketicinae</taxon>
        <taxon>Eumeta</taxon>
    </lineage>
</organism>
<dbReference type="AlphaFoldDB" id="A0A4C1VU36"/>
<comment type="caution">
    <text evidence="1">The sequence shown here is derived from an EMBL/GenBank/DDBJ whole genome shotgun (WGS) entry which is preliminary data.</text>
</comment>
<dbReference type="EMBL" id="BGZK01000414">
    <property type="protein sequence ID" value="GBP42223.1"/>
    <property type="molecule type" value="Genomic_DNA"/>
</dbReference>
<dbReference type="PANTHER" id="PTHR46954">
    <property type="entry name" value="C2H2-TYPE DOMAIN-CONTAINING PROTEIN"/>
    <property type="match status" value="1"/>
</dbReference>